<evidence type="ECO:0000256" key="1">
    <source>
        <dbReference type="ARBA" id="ARBA00004370"/>
    </source>
</evidence>
<dbReference type="PANTHER" id="PTHR23319:SF4">
    <property type="entry name" value="GRAM DOMAIN CONTAINING 1B, ISOFORM E"/>
    <property type="match status" value="1"/>
</dbReference>
<comment type="subcellular location">
    <subcellularLocation>
        <location evidence="1">Membrane</location>
    </subcellularLocation>
</comment>
<dbReference type="GO" id="GO:0120015">
    <property type="term" value="F:sterol transfer activity"/>
    <property type="evidence" value="ECO:0007669"/>
    <property type="project" value="TreeGrafter"/>
</dbReference>
<dbReference type="InterPro" id="IPR031968">
    <property type="entry name" value="VASt"/>
</dbReference>
<dbReference type="GO" id="GO:0032934">
    <property type="term" value="F:sterol binding"/>
    <property type="evidence" value="ECO:0007669"/>
    <property type="project" value="TreeGrafter"/>
</dbReference>
<organism evidence="4 5">
    <name type="scientific">Sphaeroforma arctica JP610</name>
    <dbReference type="NCBI Taxonomy" id="667725"/>
    <lineage>
        <taxon>Eukaryota</taxon>
        <taxon>Ichthyosporea</taxon>
        <taxon>Ichthyophonida</taxon>
        <taxon>Sphaeroforma</taxon>
    </lineage>
</organism>
<dbReference type="eggNOG" id="KOG1032">
    <property type="taxonomic scope" value="Eukaryota"/>
</dbReference>
<feature type="non-terminal residue" evidence="4">
    <location>
        <position position="394"/>
    </location>
</feature>
<evidence type="ECO:0000313" key="4">
    <source>
        <dbReference type="EMBL" id="KNC76445.1"/>
    </source>
</evidence>
<dbReference type="GeneID" id="25911559"/>
<gene>
    <name evidence="4" type="ORF">SARC_11055</name>
</gene>
<keyword evidence="2" id="KW-0472">Membrane</keyword>
<keyword evidence="5" id="KW-1185">Reference proteome</keyword>
<dbReference type="PANTHER" id="PTHR23319">
    <property type="entry name" value="GRAM DOMAIN CONTAINING 1B, ISOFORM E"/>
    <property type="match status" value="1"/>
</dbReference>
<dbReference type="EMBL" id="KQ243104">
    <property type="protein sequence ID" value="KNC76445.1"/>
    <property type="molecule type" value="Genomic_DNA"/>
</dbReference>
<proteinExistence type="predicted"/>
<evidence type="ECO:0000256" key="2">
    <source>
        <dbReference type="ARBA" id="ARBA00023136"/>
    </source>
</evidence>
<dbReference type="GO" id="GO:0140268">
    <property type="term" value="C:endoplasmic reticulum-plasma membrane contact site"/>
    <property type="evidence" value="ECO:0007669"/>
    <property type="project" value="TreeGrafter"/>
</dbReference>
<dbReference type="STRING" id="667725.A0A0L0FI62"/>
<dbReference type="InterPro" id="IPR051482">
    <property type="entry name" value="Cholesterol_transport"/>
</dbReference>
<dbReference type="GO" id="GO:0032366">
    <property type="term" value="P:intracellular sterol transport"/>
    <property type="evidence" value="ECO:0007669"/>
    <property type="project" value="TreeGrafter"/>
</dbReference>
<dbReference type="Proteomes" id="UP000054560">
    <property type="component" value="Unassembled WGS sequence"/>
</dbReference>
<name>A0A0L0FI62_9EUKA</name>
<feature type="non-terminal residue" evidence="4">
    <location>
        <position position="1"/>
    </location>
</feature>
<evidence type="ECO:0000313" key="5">
    <source>
        <dbReference type="Proteomes" id="UP000054560"/>
    </source>
</evidence>
<accession>A0A0L0FI62</accession>
<reference evidence="4 5" key="1">
    <citation type="submission" date="2011-02" db="EMBL/GenBank/DDBJ databases">
        <title>The Genome Sequence of Sphaeroforma arctica JP610.</title>
        <authorList>
            <consortium name="The Broad Institute Genome Sequencing Platform"/>
            <person name="Russ C."/>
            <person name="Cuomo C."/>
            <person name="Young S.K."/>
            <person name="Zeng Q."/>
            <person name="Gargeya S."/>
            <person name="Alvarado L."/>
            <person name="Berlin A."/>
            <person name="Chapman S.B."/>
            <person name="Chen Z."/>
            <person name="Freedman E."/>
            <person name="Gellesch M."/>
            <person name="Goldberg J."/>
            <person name="Griggs A."/>
            <person name="Gujja S."/>
            <person name="Heilman E."/>
            <person name="Heiman D."/>
            <person name="Howarth C."/>
            <person name="Mehta T."/>
            <person name="Neiman D."/>
            <person name="Pearson M."/>
            <person name="Roberts A."/>
            <person name="Saif S."/>
            <person name="Shea T."/>
            <person name="Shenoy N."/>
            <person name="Sisk P."/>
            <person name="Stolte C."/>
            <person name="Sykes S."/>
            <person name="White J."/>
            <person name="Yandava C."/>
            <person name="Burger G."/>
            <person name="Gray M.W."/>
            <person name="Holland P.W.H."/>
            <person name="King N."/>
            <person name="Lang F.B.F."/>
            <person name="Roger A.J."/>
            <person name="Ruiz-Trillo I."/>
            <person name="Haas B."/>
            <person name="Nusbaum C."/>
            <person name="Birren B."/>
        </authorList>
    </citation>
    <scope>NUCLEOTIDE SEQUENCE [LARGE SCALE GENOMIC DNA]</scope>
    <source>
        <strain evidence="4 5">JP610</strain>
    </source>
</reference>
<dbReference type="PROSITE" id="PS51778">
    <property type="entry name" value="VAST"/>
    <property type="match status" value="1"/>
</dbReference>
<evidence type="ECO:0000259" key="3">
    <source>
        <dbReference type="PROSITE" id="PS51778"/>
    </source>
</evidence>
<protein>
    <recommendedName>
        <fullName evidence="3">VASt domain-containing protein</fullName>
    </recommendedName>
</protein>
<feature type="domain" description="VASt" evidence="3">
    <location>
        <begin position="220"/>
        <end position="391"/>
    </location>
</feature>
<dbReference type="OrthoDB" id="2162691at2759"/>
<sequence>GRDELLPVANDRGVTSDESDVTASRALLATQFETELLQLGVYREGLSAHSTSVSSRMLNVKKLITVTKKSPQMKSSNSAQLSASKKAVEAMDKAVSSAVMVDASLRAICSEYNNAISAVEERVSELSTNHAHTRAHTNSLWRAVVQTVAEQDIPTAGVKRGATPQPRRKSNTMDSIQVPEQMDWKAAVEKGLDSFEDLEKNPDLEVPAAVVIPELPMYDAYTVELIKTTYRCDLQSMYDVMFSSHCPGLLAFYQKCEYFDIQLGAWTVSTDDILVSTRENYYSITLDTPLGRKTSNTVEEATLTWNAQKTAFVVDSKITAKGVPYGDAFYSRVKYVVKSSGEKTCDVTLSTQLEWVSKPYFSKITNMLETTVKETMSDFGDSCHKHMVESINGG</sequence>
<dbReference type="GO" id="GO:0005886">
    <property type="term" value="C:plasma membrane"/>
    <property type="evidence" value="ECO:0007669"/>
    <property type="project" value="TreeGrafter"/>
</dbReference>
<dbReference type="GO" id="GO:0005789">
    <property type="term" value="C:endoplasmic reticulum membrane"/>
    <property type="evidence" value="ECO:0007669"/>
    <property type="project" value="TreeGrafter"/>
</dbReference>
<dbReference type="RefSeq" id="XP_014150347.1">
    <property type="nucleotide sequence ID" value="XM_014294872.1"/>
</dbReference>
<dbReference type="AlphaFoldDB" id="A0A0L0FI62"/>
<dbReference type="Pfam" id="PF16016">
    <property type="entry name" value="VASt"/>
    <property type="match status" value="1"/>
</dbReference>